<organism evidence="1 2">
    <name type="scientific">Trichonephila clavata</name>
    <name type="common">Joro spider</name>
    <name type="synonym">Nephila clavata</name>
    <dbReference type="NCBI Taxonomy" id="2740835"/>
    <lineage>
        <taxon>Eukaryota</taxon>
        <taxon>Metazoa</taxon>
        <taxon>Ecdysozoa</taxon>
        <taxon>Arthropoda</taxon>
        <taxon>Chelicerata</taxon>
        <taxon>Arachnida</taxon>
        <taxon>Araneae</taxon>
        <taxon>Araneomorphae</taxon>
        <taxon>Entelegynae</taxon>
        <taxon>Araneoidea</taxon>
        <taxon>Nephilidae</taxon>
        <taxon>Trichonephila</taxon>
    </lineage>
</organism>
<gene>
    <name evidence="1" type="ORF">TNCT_183371</name>
</gene>
<dbReference type="OrthoDB" id="10520311at2759"/>
<dbReference type="AlphaFoldDB" id="A0A8X6HMW9"/>
<dbReference type="Proteomes" id="UP000887116">
    <property type="component" value="Unassembled WGS sequence"/>
</dbReference>
<accession>A0A8X6HMW9</accession>
<keyword evidence="2" id="KW-1185">Reference proteome</keyword>
<sequence length="118" mass="13359">MIPREVAPLSLRSCIDSSMERRPRVFCHFDLKCSASKQTHHENRLRRLALEIINCISEEAVQVYTGGNHTEDRIGSGIFIDSPPLKTTIKARNPDTCFVFRSELIAINIGLDVIISYD</sequence>
<reference evidence="1" key="1">
    <citation type="submission" date="2020-07" db="EMBL/GenBank/DDBJ databases">
        <title>Multicomponent nature underlies the extraordinary mechanical properties of spider dragline silk.</title>
        <authorList>
            <person name="Kono N."/>
            <person name="Nakamura H."/>
            <person name="Mori M."/>
            <person name="Yoshida Y."/>
            <person name="Ohtoshi R."/>
            <person name="Malay A.D."/>
            <person name="Moran D.A.P."/>
            <person name="Tomita M."/>
            <person name="Numata K."/>
            <person name="Arakawa K."/>
        </authorList>
    </citation>
    <scope>NUCLEOTIDE SEQUENCE</scope>
</reference>
<dbReference type="EMBL" id="BMAO01028504">
    <property type="protein sequence ID" value="GFR25250.1"/>
    <property type="molecule type" value="Genomic_DNA"/>
</dbReference>
<name>A0A8X6HMW9_TRICU</name>
<protein>
    <submittedName>
        <fullName evidence="1">Uncharacterized protein</fullName>
    </submittedName>
</protein>
<proteinExistence type="predicted"/>
<comment type="caution">
    <text evidence="1">The sequence shown here is derived from an EMBL/GenBank/DDBJ whole genome shotgun (WGS) entry which is preliminary data.</text>
</comment>
<evidence type="ECO:0000313" key="1">
    <source>
        <dbReference type="EMBL" id="GFR25250.1"/>
    </source>
</evidence>
<evidence type="ECO:0000313" key="2">
    <source>
        <dbReference type="Proteomes" id="UP000887116"/>
    </source>
</evidence>